<reference evidence="2 3" key="1">
    <citation type="submission" date="2024-09" db="EMBL/GenBank/DDBJ databases">
        <authorList>
            <person name="Sun Q."/>
            <person name="Mori K."/>
        </authorList>
    </citation>
    <scope>NUCLEOTIDE SEQUENCE [LARGE SCALE GENOMIC DNA]</scope>
    <source>
        <strain evidence="2 3">KCTC 52403</strain>
    </source>
</reference>
<feature type="chain" id="PRO_5047499247" description="Peptidase MA-like domain-containing protein" evidence="1">
    <location>
        <begin position="20"/>
        <end position="331"/>
    </location>
</feature>
<accession>A0ABV6STT5</accession>
<dbReference type="EMBL" id="JBHLTF010000009">
    <property type="protein sequence ID" value="MFC0716853.1"/>
    <property type="molecule type" value="Genomic_DNA"/>
</dbReference>
<evidence type="ECO:0008006" key="4">
    <source>
        <dbReference type="Google" id="ProtNLM"/>
    </source>
</evidence>
<proteinExistence type="predicted"/>
<evidence type="ECO:0000313" key="2">
    <source>
        <dbReference type="EMBL" id="MFC0716853.1"/>
    </source>
</evidence>
<keyword evidence="1" id="KW-0732">Signal</keyword>
<feature type="signal peptide" evidence="1">
    <location>
        <begin position="1"/>
        <end position="19"/>
    </location>
</feature>
<evidence type="ECO:0000313" key="3">
    <source>
        <dbReference type="Proteomes" id="UP001589898"/>
    </source>
</evidence>
<dbReference type="Proteomes" id="UP001589898">
    <property type="component" value="Unassembled WGS sequence"/>
</dbReference>
<keyword evidence="3" id="KW-1185">Reference proteome</keyword>
<evidence type="ECO:0000256" key="1">
    <source>
        <dbReference type="SAM" id="SignalP"/>
    </source>
</evidence>
<protein>
    <recommendedName>
        <fullName evidence="4">Peptidase MA-like domain-containing protein</fullName>
    </recommendedName>
</protein>
<dbReference type="RefSeq" id="WP_189496846.1">
    <property type="nucleotide sequence ID" value="NZ_BMZT01000005.1"/>
</dbReference>
<comment type="caution">
    <text evidence="2">The sequence shown here is derived from an EMBL/GenBank/DDBJ whole genome shotgun (WGS) entry which is preliminary data.</text>
</comment>
<organism evidence="2 3">
    <name type="scientific">Luteimonas padinae</name>
    <dbReference type="NCBI Taxonomy" id="1714359"/>
    <lineage>
        <taxon>Bacteria</taxon>
        <taxon>Pseudomonadati</taxon>
        <taxon>Pseudomonadota</taxon>
        <taxon>Gammaproteobacteria</taxon>
        <taxon>Lysobacterales</taxon>
        <taxon>Lysobacteraceae</taxon>
        <taxon>Luteimonas</taxon>
    </lineage>
</organism>
<name>A0ABV6STT5_9GAMM</name>
<sequence length="331" mass="35498">MFKRFSMMALLAMSGVATADDLQCLDVETPPAPVCVSTPYGLAYADTEEEARRAAAALGDAAQKYALHFARSPSGTLVLSTDLDPLVARDQARAHGLDYAQVWLPIRAKRAMTERAMRQAKVGRTAISRALAGVAEQEAVTLRHELGHAMYAAMYWPDAAESSLQARYGTPAPDWLDEAVAILMEPPEAQARHLESFIAAAKQRPRTIPGLDDFLRAEHPVRSAALATALSRGPKSGSGVQMMVADPGAFPALDSFYGQSLLVALFLAETSGDPRILVPISAAIAGGDTFDQWLASNGEAHRLPGDLPALQALWDGWLKSQVLRRGRGGKP</sequence>
<gene>
    <name evidence="2" type="ORF">ACFFFU_03605</name>
</gene>